<feature type="transmembrane region" description="Helical" evidence="1">
    <location>
        <begin position="12"/>
        <end position="29"/>
    </location>
</feature>
<evidence type="ECO:0000313" key="3">
    <source>
        <dbReference type="Proteomes" id="UP001430455"/>
    </source>
</evidence>
<keyword evidence="1" id="KW-0472">Membrane</keyword>
<proteinExistence type="predicted"/>
<keyword evidence="3" id="KW-1185">Reference proteome</keyword>
<reference evidence="2 3" key="1">
    <citation type="submission" date="2021-06" db="EMBL/GenBank/DDBJ databases">
        <title>Halomicroarcula sp. a new haloarchaeum isolated from saline soil.</title>
        <authorList>
            <person name="Duran-Viseras A."/>
            <person name="Sanchez-Porro C."/>
            <person name="Ventosa A."/>
        </authorList>
    </citation>
    <scope>NUCLEOTIDE SEQUENCE [LARGE SCALE GENOMIC DNA]</scope>
    <source>
        <strain evidence="2 3">F27</strain>
    </source>
</reference>
<organism evidence="2 3">
    <name type="scientific">Haloarcula nitratireducens</name>
    <dbReference type="NCBI Taxonomy" id="2487749"/>
    <lineage>
        <taxon>Archaea</taxon>
        <taxon>Methanobacteriati</taxon>
        <taxon>Methanobacteriota</taxon>
        <taxon>Stenosarchaea group</taxon>
        <taxon>Halobacteria</taxon>
        <taxon>Halobacteriales</taxon>
        <taxon>Haloarculaceae</taxon>
        <taxon>Haloarcula</taxon>
    </lineage>
</organism>
<dbReference type="Proteomes" id="UP001430455">
    <property type="component" value="Unassembled WGS sequence"/>
</dbReference>
<keyword evidence="1" id="KW-0812">Transmembrane</keyword>
<dbReference type="RefSeq" id="WP_220579813.1">
    <property type="nucleotide sequence ID" value="NZ_RKLT01000002.1"/>
</dbReference>
<evidence type="ECO:0000313" key="2">
    <source>
        <dbReference type="EMBL" id="MBX0295173.1"/>
    </source>
</evidence>
<sequence>MGLNTVQDLPPAVLASFGIAVVLAGLAVYNYATGVYGGAIVSSIGTVIAALFGVLAD</sequence>
<comment type="caution">
    <text evidence="2">The sequence shown here is derived from an EMBL/GenBank/DDBJ whole genome shotgun (WGS) entry which is preliminary data.</text>
</comment>
<accession>A0AAW4PBS4</accession>
<gene>
    <name evidence="2" type="ORF">EGH23_09810</name>
</gene>
<protein>
    <submittedName>
        <fullName evidence="2">Uncharacterized protein</fullName>
    </submittedName>
</protein>
<evidence type="ECO:0000256" key="1">
    <source>
        <dbReference type="SAM" id="Phobius"/>
    </source>
</evidence>
<keyword evidence="1" id="KW-1133">Transmembrane helix</keyword>
<name>A0AAW4PBS4_9EURY</name>
<dbReference type="EMBL" id="RKLT01000002">
    <property type="protein sequence ID" value="MBX0295173.1"/>
    <property type="molecule type" value="Genomic_DNA"/>
</dbReference>
<dbReference type="AlphaFoldDB" id="A0AAW4PBS4"/>
<feature type="transmembrane region" description="Helical" evidence="1">
    <location>
        <begin position="35"/>
        <end position="56"/>
    </location>
</feature>